<evidence type="ECO:0000256" key="1">
    <source>
        <dbReference type="ARBA" id="ARBA00022754"/>
    </source>
</evidence>
<evidence type="ECO:0000256" key="4">
    <source>
        <dbReference type="SAM" id="Coils"/>
    </source>
</evidence>
<dbReference type="STRING" id="137246.A0A401RS00"/>
<dbReference type="Gene3D" id="1.20.5.1160">
    <property type="entry name" value="Vasodilator-stimulated phosphoprotein"/>
    <property type="match status" value="1"/>
</dbReference>
<evidence type="ECO:0000313" key="7">
    <source>
        <dbReference type="EMBL" id="GCC20920.1"/>
    </source>
</evidence>
<evidence type="ECO:0000256" key="5">
    <source>
        <dbReference type="SAM" id="MobiDB-lite"/>
    </source>
</evidence>
<dbReference type="GO" id="GO:0005882">
    <property type="term" value="C:intermediate filament"/>
    <property type="evidence" value="ECO:0007669"/>
    <property type="project" value="UniProtKB-KW"/>
</dbReference>
<dbReference type="GO" id="GO:0005737">
    <property type="term" value="C:cytoplasm"/>
    <property type="evidence" value="ECO:0007669"/>
    <property type="project" value="TreeGrafter"/>
</dbReference>
<dbReference type="FunFam" id="1.20.5.170:FF:000002">
    <property type="entry name" value="Type I keratin KA11"/>
    <property type="match status" value="1"/>
</dbReference>
<reference evidence="7 8" key="1">
    <citation type="journal article" date="2018" name="Nat. Ecol. Evol.">
        <title>Shark genomes provide insights into elasmobranch evolution and the origin of vertebrates.</title>
        <authorList>
            <person name="Hara Y"/>
            <person name="Yamaguchi K"/>
            <person name="Onimaru K"/>
            <person name="Kadota M"/>
            <person name="Koyanagi M"/>
            <person name="Keeley SD"/>
            <person name="Tatsumi K"/>
            <person name="Tanaka K"/>
            <person name="Motone F"/>
            <person name="Kageyama Y"/>
            <person name="Nozu R"/>
            <person name="Adachi N"/>
            <person name="Nishimura O"/>
            <person name="Nakagawa R"/>
            <person name="Tanegashima C"/>
            <person name="Kiyatake I"/>
            <person name="Matsumoto R"/>
            <person name="Murakumo K"/>
            <person name="Nishida K"/>
            <person name="Terakita A"/>
            <person name="Kuratani S"/>
            <person name="Sato K"/>
            <person name="Hyodo S Kuraku.S."/>
        </authorList>
    </citation>
    <scope>NUCLEOTIDE SEQUENCE [LARGE SCALE GENOMIC DNA]</scope>
</reference>
<comment type="caution">
    <text evidence="7">The sequence shown here is derived from an EMBL/GenBank/DDBJ whole genome shotgun (WGS) entry which is preliminary data.</text>
</comment>
<dbReference type="PANTHER" id="PTHR45652:SF23">
    <property type="entry name" value="VIMENTIN-RELATED"/>
    <property type="match status" value="1"/>
</dbReference>
<dbReference type="SUPFAM" id="SSF64593">
    <property type="entry name" value="Intermediate filament protein, coiled coil region"/>
    <property type="match status" value="1"/>
</dbReference>
<proteinExistence type="inferred from homology"/>
<protein>
    <recommendedName>
        <fullName evidence="6">IF rod domain-containing protein</fullName>
    </recommendedName>
</protein>
<comment type="similarity">
    <text evidence="3">Belongs to the intermediate filament family.</text>
</comment>
<dbReference type="SMART" id="SM01391">
    <property type="entry name" value="Filament"/>
    <property type="match status" value="1"/>
</dbReference>
<dbReference type="Gene3D" id="1.20.5.500">
    <property type="entry name" value="Single helix bin"/>
    <property type="match status" value="1"/>
</dbReference>
<dbReference type="Pfam" id="PF00038">
    <property type="entry name" value="Filament"/>
    <property type="match status" value="1"/>
</dbReference>
<evidence type="ECO:0000256" key="2">
    <source>
        <dbReference type="ARBA" id="ARBA00023054"/>
    </source>
</evidence>
<feature type="coiled-coil region" evidence="4">
    <location>
        <begin position="13"/>
        <end position="40"/>
    </location>
</feature>
<organism evidence="7 8">
    <name type="scientific">Chiloscyllium punctatum</name>
    <name type="common">Brownbanded bambooshark</name>
    <name type="synonym">Hemiscyllium punctatum</name>
    <dbReference type="NCBI Taxonomy" id="137246"/>
    <lineage>
        <taxon>Eukaryota</taxon>
        <taxon>Metazoa</taxon>
        <taxon>Chordata</taxon>
        <taxon>Craniata</taxon>
        <taxon>Vertebrata</taxon>
        <taxon>Chondrichthyes</taxon>
        <taxon>Elasmobranchii</taxon>
        <taxon>Galeomorphii</taxon>
        <taxon>Galeoidea</taxon>
        <taxon>Orectolobiformes</taxon>
        <taxon>Hemiscylliidae</taxon>
        <taxon>Chiloscyllium</taxon>
    </lineage>
</organism>
<dbReference type="PROSITE" id="PS00226">
    <property type="entry name" value="IF_ROD_1"/>
    <property type="match status" value="1"/>
</dbReference>
<keyword evidence="8" id="KW-1185">Reference proteome</keyword>
<dbReference type="InterPro" id="IPR050405">
    <property type="entry name" value="Intermediate_filament"/>
</dbReference>
<evidence type="ECO:0000256" key="3">
    <source>
        <dbReference type="RuleBase" id="RU000685"/>
    </source>
</evidence>
<dbReference type="PROSITE" id="PS51842">
    <property type="entry name" value="IF_ROD_2"/>
    <property type="match status" value="1"/>
</dbReference>
<keyword evidence="1 3" id="KW-0403">Intermediate filament</keyword>
<name>A0A401RS00_CHIPU</name>
<dbReference type="GO" id="GO:0005200">
    <property type="term" value="F:structural constituent of cytoskeleton"/>
    <property type="evidence" value="ECO:0007669"/>
    <property type="project" value="TreeGrafter"/>
</dbReference>
<sequence length="250" mass="28601">EAERILRDFQKDVNDANFQKTGLERTIEQLVAEIDFLRKLHEDEVADLVRQIEESKVSVELDSTRPDLRAALRSMRTQMEEISAKNLKEAEVWYKTKFDSLRQHATKYDIQIQSTKDELSILQQQAVDLESEIGTMRSTIQYLENQLEGMEASHLEEVAGLQGLITQLEFQLRETKTEMAQYLQEYQQLLNVKLTLDAEITTYRKLLEAEEDRLGLLSENSAGASSVTREGKGESVPANIETHTAHEVTA</sequence>
<dbReference type="GO" id="GO:0045109">
    <property type="term" value="P:intermediate filament organization"/>
    <property type="evidence" value="ECO:0007669"/>
    <property type="project" value="TreeGrafter"/>
</dbReference>
<feature type="coiled-coil region" evidence="4">
    <location>
        <begin position="105"/>
        <end position="132"/>
    </location>
</feature>
<dbReference type="OMA" id="DMEMSHM"/>
<evidence type="ECO:0000313" key="8">
    <source>
        <dbReference type="Proteomes" id="UP000287033"/>
    </source>
</evidence>
<dbReference type="Gene3D" id="1.20.5.170">
    <property type="match status" value="1"/>
</dbReference>
<dbReference type="Proteomes" id="UP000287033">
    <property type="component" value="Unassembled WGS sequence"/>
</dbReference>
<dbReference type="AlphaFoldDB" id="A0A401RS00"/>
<gene>
    <name evidence="7" type="ORF">chiPu_0019490</name>
</gene>
<keyword evidence="2 4" id="KW-0175">Coiled coil</keyword>
<dbReference type="OrthoDB" id="2441647at2759"/>
<feature type="domain" description="IF rod" evidence="6">
    <location>
        <begin position="1"/>
        <end position="214"/>
    </location>
</feature>
<dbReference type="EMBL" id="BEZZ01002014">
    <property type="protein sequence ID" value="GCC20920.1"/>
    <property type="molecule type" value="Genomic_DNA"/>
</dbReference>
<feature type="coiled-coil region" evidence="4">
    <location>
        <begin position="165"/>
        <end position="192"/>
    </location>
</feature>
<accession>A0A401RS00</accession>
<feature type="region of interest" description="Disordered" evidence="5">
    <location>
        <begin position="222"/>
        <end position="250"/>
    </location>
</feature>
<dbReference type="PANTHER" id="PTHR45652">
    <property type="entry name" value="GLIAL FIBRILLARY ACIDIC PROTEIN"/>
    <property type="match status" value="1"/>
</dbReference>
<dbReference type="InterPro" id="IPR039008">
    <property type="entry name" value="IF_rod_dom"/>
</dbReference>
<evidence type="ECO:0000259" key="6">
    <source>
        <dbReference type="PROSITE" id="PS51842"/>
    </source>
</evidence>
<dbReference type="InterPro" id="IPR018039">
    <property type="entry name" value="IF_conserved"/>
</dbReference>
<feature type="non-terminal residue" evidence="7">
    <location>
        <position position="1"/>
    </location>
</feature>